<protein>
    <recommendedName>
        <fullName evidence="2">Reverse transcriptase</fullName>
    </recommendedName>
</protein>
<organism evidence="1">
    <name type="scientific">Sesamum latifolium</name>
    <dbReference type="NCBI Taxonomy" id="2727402"/>
    <lineage>
        <taxon>Eukaryota</taxon>
        <taxon>Viridiplantae</taxon>
        <taxon>Streptophyta</taxon>
        <taxon>Embryophyta</taxon>
        <taxon>Tracheophyta</taxon>
        <taxon>Spermatophyta</taxon>
        <taxon>Magnoliopsida</taxon>
        <taxon>eudicotyledons</taxon>
        <taxon>Gunneridae</taxon>
        <taxon>Pentapetalae</taxon>
        <taxon>asterids</taxon>
        <taxon>lamiids</taxon>
        <taxon>Lamiales</taxon>
        <taxon>Pedaliaceae</taxon>
        <taxon>Sesamum</taxon>
    </lineage>
</organism>
<dbReference type="AlphaFoldDB" id="A0AAW2SR83"/>
<evidence type="ECO:0000313" key="1">
    <source>
        <dbReference type="EMBL" id="KAL0394990.1"/>
    </source>
</evidence>
<name>A0AAW2SR83_9LAMI</name>
<proteinExistence type="predicted"/>
<dbReference type="EMBL" id="JACGWN010000016">
    <property type="protein sequence ID" value="KAL0394990.1"/>
    <property type="molecule type" value="Genomic_DNA"/>
</dbReference>
<evidence type="ECO:0008006" key="2">
    <source>
        <dbReference type="Google" id="ProtNLM"/>
    </source>
</evidence>
<accession>A0AAW2SR83</accession>
<comment type="caution">
    <text evidence="1">The sequence shown here is derived from an EMBL/GenBank/DDBJ whole genome shotgun (WGS) entry which is preliminary data.</text>
</comment>
<reference evidence="1" key="2">
    <citation type="journal article" date="2024" name="Plant">
        <title>Genomic evolution and insights into agronomic trait innovations of Sesamum species.</title>
        <authorList>
            <person name="Miao H."/>
            <person name="Wang L."/>
            <person name="Qu L."/>
            <person name="Liu H."/>
            <person name="Sun Y."/>
            <person name="Le M."/>
            <person name="Wang Q."/>
            <person name="Wei S."/>
            <person name="Zheng Y."/>
            <person name="Lin W."/>
            <person name="Duan Y."/>
            <person name="Cao H."/>
            <person name="Xiong S."/>
            <person name="Wang X."/>
            <person name="Wei L."/>
            <person name="Li C."/>
            <person name="Ma Q."/>
            <person name="Ju M."/>
            <person name="Zhao R."/>
            <person name="Li G."/>
            <person name="Mu C."/>
            <person name="Tian Q."/>
            <person name="Mei H."/>
            <person name="Zhang T."/>
            <person name="Gao T."/>
            <person name="Zhang H."/>
        </authorList>
    </citation>
    <scope>NUCLEOTIDE SEQUENCE</scope>
    <source>
        <strain evidence="1">KEN1</strain>
    </source>
</reference>
<gene>
    <name evidence="1" type="ORF">Slati_4465200</name>
</gene>
<sequence>MKDNLNAGKDLKIICNRPELEMDERRPNVMPKVVYTLMKDQKRRISDWIRVLKFSYRYASNMAHCVDMKELRMHGMKKMTKIALMRIMRLTRPMAEWNASLTSLASAHGRWSRYSTLIGWLSSDDRAAIVAGSGWEQEQGPWL</sequence>
<reference evidence="1" key="1">
    <citation type="submission" date="2020-06" db="EMBL/GenBank/DDBJ databases">
        <authorList>
            <person name="Li T."/>
            <person name="Hu X."/>
            <person name="Zhang T."/>
            <person name="Song X."/>
            <person name="Zhang H."/>
            <person name="Dai N."/>
            <person name="Sheng W."/>
            <person name="Hou X."/>
            <person name="Wei L."/>
        </authorList>
    </citation>
    <scope>NUCLEOTIDE SEQUENCE</scope>
    <source>
        <strain evidence="1">KEN1</strain>
        <tissue evidence="1">Leaf</tissue>
    </source>
</reference>